<dbReference type="PANTHER" id="PTHR35121">
    <property type="entry name" value="HOMEODOMAIN PROTEIN 8, PUTATIVE-RELATED"/>
    <property type="match status" value="1"/>
</dbReference>
<protein>
    <submittedName>
        <fullName evidence="1">Uncharacterized protein</fullName>
    </submittedName>
</protein>
<dbReference type="PANTHER" id="PTHR35121:SF4">
    <property type="entry name" value="SWIM-TYPE DOMAIN-CONTAINING PROTEIN"/>
    <property type="match status" value="1"/>
</dbReference>
<keyword evidence="2" id="KW-1185">Reference proteome</keyword>
<proteinExistence type="predicted"/>
<name>A0AAN9QFZ3_CANGL</name>
<dbReference type="Proteomes" id="UP001367508">
    <property type="component" value="Unassembled WGS sequence"/>
</dbReference>
<gene>
    <name evidence="1" type="ORF">VNO77_24172</name>
</gene>
<dbReference type="EMBL" id="JAYMYQ010000005">
    <property type="protein sequence ID" value="KAK7329988.1"/>
    <property type="molecule type" value="Genomic_DNA"/>
</dbReference>
<comment type="caution">
    <text evidence="1">The sequence shown here is derived from an EMBL/GenBank/DDBJ whole genome shotgun (WGS) entry which is preliminary data.</text>
</comment>
<accession>A0AAN9QFZ3</accession>
<evidence type="ECO:0000313" key="1">
    <source>
        <dbReference type="EMBL" id="KAK7329988.1"/>
    </source>
</evidence>
<reference evidence="1 2" key="1">
    <citation type="submission" date="2024-01" db="EMBL/GenBank/DDBJ databases">
        <title>The genomes of 5 underutilized Papilionoideae crops provide insights into root nodulation and disease resistanc.</title>
        <authorList>
            <person name="Jiang F."/>
        </authorList>
    </citation>
    <scope>NUCLEOTIDE SEQUENCE [LARGE SCALE GENOMIC DNA]</scope>
    <source>
        <strain evidence="1">LVBAO_FW01</strain>
        <tissue evidence="1">Leaves</tissue>
    </source>
</reference>
<evidence type="ECO:0000313" key="2">
    <source>
        <dbReference type="Proteomes" id="UP001367508"/>
    </source>
</evidence>
<dbReference type="AlphaFoldDB" id="A0AAN9QFZ3"/>
<organism evidence="1 2">
    <name type="scientific">Canavalia gladiata</name>
    <name type="common">Sword bean</name>
    <name type="synonym">Dolichos gladiatus</name>
    <dbReference type="NCBI Taxonomy" id="3824"/>
    <lineage>
        <taxon>Eukaryota</taxon>
        <taxon>Viridiplantae</taxon>
        <taxon>Streptophyta</taxon>
        <taxon>Embryophyta</taxon>
        <taxon>Tracheophyta</taxon>
        <taxon>Spermatophyta</taxon>
        <taxon>Magnoliopsida</taxon>
        <taxon>eudicotyledons</taxon>
        <taxon>Gunneridae</taxon>
        <taxon>Pentapetalae</taxon>
        <taxon>rosids</taxon>
        <taxon>fabids</taxon>
        <taxon>Fabales</taxon>
        <taxon>Fabaceae</taxon>
        <taxon>Papilionoideae</taxon>
        <taxon>50 kb inversion clade</taxon>
        <taxon>NPAAA clade</taxon>
        <taxon>indigoferoid/millettioid clade</taxon>
        <taxon>Phaseoleae</taxon>
        <taxon>Canavalia</taxon>
    </lineage>
</organism>
<sequence>MATGASHMMLRCVFEGSISSHDMEVERRPYHKNCGCALHNLNGISSKACPHQRNVSYTKKTSWTNCAMHTTASNFTSQSFLSKTRQ</sequence>